<dbReference type="SUPFAM" id="SSF52540">
    <property type="entry name" value="P-loop containing nucleoside triphosphate hydrolases"/>
    <property type="match status" value="1"/>
</dbReference>
<dbReference type="EC" id="5.6.2.4" evidence="11"/>
<dbReference type="Gene3D" id="1.10.10.160">
    <property type="match status" value="1"/>
</dbReference>
<keyword evidence="2 10" id="KW-0547">Nucleotide-binding</keyword>
<dbReference type="PROSITE" id="PS51198">
    <property type="entry name" value="UVRD_HELICASE_ATP_BIND"/>
    <property type="match status" value="1"/>
</dbReference>
<dbReference type="InterPro" id="IPR000212">
    <property type="entry name" value="DNA_helicase_UvrD/REP"/>
</dbReference>
<dbReference type="EMBL" id="JBHSHC010000112">
    <property type="protein sequence ID" value="MFC4768654.1"/>
    <property type="molecule type" value="Genomic_DNA"/>
</dbReference>
<dbReference type="Pfam" id="PF00580">
    <property type="entry name" value="UvrD-helicase"/>
    <property type="match status" value="1"/>
</dbReference>
<dbReference type="CDD" id="cd17932">
    <property type="entry name" value="DEXQc_UvrD"/>
    <property type="match status" value="1"/>
</dbReference>
<dbReference type="InterPro" id="IPR005751">
    <property type="entry name" value="ATP-dep_DNA_helicase_PcrA"/>
</dbReference>
<keyword evidence="4 10" id="KW-0347">Helicase</keyword>
<evidence type="ECO:0000256" key="7">
    <source>
        <dbReference type="ARBA" id="ARBA00023235"/>
    </source>
</evidence>
<comment type="caution">
    <text evidence="14">The sequence shown here is derived from an EMBL/GenBank/DDBJ whole genome shotgun (WGS) entry which is preliminary data.</text>
</comment>
<dbReference type="Pfam" id="PF21196">
    <property type="entry name" value="PcrA_UvrD_tudor"/>
    <property type="match status" value="1"/>
</dbReference>
<dbReference type="GO" id="GO:0003678">
    <property type="term" value="F:DNA helicase activity"/>
    <property type="evidence" value="ECO:0007669"/>
    <property type="project" value="UniProtKB-EC"/>
</dbReference>
<comment type="similarity">
    <text evidence="1 11">Belongs to the helicase family. UvrD subfamily.</text>
</comment>
<dbReference type="PANTHER" id="PTHR11070:SF2">
    <property type="entry name" value="ATP-DEPENDENT DNA HELICASE SRS2"/>
    <property type="match status" value="1"/>
</dbReference>
<name>A0ABV9Q4B7_9BACL</name>
<comment type="catalytic activity">
    <reaction evidence="9 11">
        <text>ATP + H2O = ADP + phosphate + H(+)</text>
        <dbReference type="Rhea" id="RHEA:13065"/>
        <dbReference type="ChEBI" id="CHEBI:15377"/>
        <dbReference type="ChEBI" id="CHEBI:15378"/>
        <dbReference type="ChEBI" id="CHEBI:30616"/>
        <dbReference type="ChEBI" id="CHEBI:43474"/>
        <dbReference type="ChEBI" id="CHEBI:456216"/>
        <dbReference type="EC" id="5.6.2.4"/>
    </reaction>
</comment>
<dbReference type="Pfam" id="PF13361">
    <property type="entry name" value="UvrD_C"/>
    <property type="match status" value="1"/>
</dbReference>
<keyword evidence="7" id="KW-0413">Isomerase</keyword>
<dbReference type="RefSeq" id="WP_380026604.1">
    <property type="nucleotide sequence ID" value="NZ_JBHSHC010000112.1"/>
</dbReference>
<feature type="domain" description="UvrD-like helicase C-terminal" evidence="13">
    <location>
        <begin position="299"/>
        <end position="572"/>
    </location>
</feature>
<dbReference type="InterPro" id="IPR014016">
    <property type="entry name" value="UvrD-like_ATP-bd"/>
</dbReference>
<keyword evidence="15" id="KW-1185">Reference proteome</keyword>
<accession>A0ABV9Q4B7</accession>
<evidence type="ECO:0000256" key="10">
    <source>
        <dbReference type="PROSITE-ProRule" id="PRU00560"/>
    </source>
</evidence>
<evidence type="ECO:0000256" key="1">
    <source>
        <dbReference type="ARBA" id="ARBA00009922"/>
    </source>
</evidence>
<gene>
    <name evidence="14" type="primary">pcrA</name>
    <name evidence="14" type="ORF">ACFO8Q_15020</name>
</gene>
<feature type="binding site" evidence="10">
    <location>
        <begin position="39"/>
        <end position="46"/>
    </location>
    <ligand>
        <name>ATP</name>
        <dbReference type="ChEBI" id="CHEBI:30616"/>
    </ligand>
</feature>
<evidence type="ECO:0000256" key="8">
    <source>
        <dbReference type="ARBA" id="ARBA00034617"/>
    </source>
</evidence>
<comment type="catalytic activity">
    <reaction evidence="8">
        <text>Couples ATP hydrolysis with the unwinding of duplex DNA by translocating in the 3'-5' direction.</text>
        <dbReference type="EC" id="5.6.2.4"/>
    </reaction>
</comment>
<dbReference type="PROSITE" id="PS51217">
    <property type="entry name" value="UVRD_HELICASE_CTER"/>
    <property type="match status" value="1"/>
</dbReference>
<sequence length="715" mass="81486">MTSEVKSSFTIDTDSILKGLNPEQKKAVETTEGPLLILAGAGSGKTSVMTRRIAYLMGHHKVQPWNILAITFTNKAAKEMNERVEKLVGEAASDIWMSTFHSMCVKILRREAEKLGYQNNFSILDPEDQMAAIKQCMLDLNYDMKKFEPFSVQWKISAAKNELLGPDEFKKMAGKSLLDSVAANVYREYQHKLSGINALDFDDLIFKTVQLFEDQPDVLETYQEKFQYIHVDEYQDTNRAQYKLVNLLAKKYRNLCVVGDSDQAIYRWRGADISNILNFERDYPEANVIMLEQNYRSTSTILDAANAVIRNNTQRKDKNLWSAKGQGEKISIYAALDQADEAAYVVAKVQEHVGNGGQFRDCTVLYRANAQSRAIEEVFLQAAIPYKILGGMTFYDRREIKDVMAYLKAISNPQDEISLLRIVNVPKRNIGEGTLKRLLDFAHDNSLTLLEAMGKAEQADLGAKATEAVKKFHLLMTDLHFTQEGLSVTEFLQEMLRRTGYREMYESSPKEEDKNRLENIDELLTVTRAFDKRRRGTLADFLAETSLLSDTDKETGKKDNAVHMMTMHASKGLEFPVVFVIGAEETIFPHSRSMDTTGGIEEERNLCYVAITRAQEKLHITYCTERTIFGQLQMNDPSRFLDELPEELVEKSGSDFQVVPRWEIGLRVRHPQWGIGVIMDMTGKDDELELEVTFQSRHGTKKVKPKTTKLRVIEK</sequence>
<dbReference type="GO" id="GO:0016787">
    <property type="term" value="F:hydrolase activity"/>
    <property type="evidence" value="ECO:0007669"/>
    <property type="project" value="UniProtKB-KW"/>
</dbReference>
<dbReference type="InterPro" id="IPR013986">
    <property type="entry name" value="DExx_box_DNA_helicase_dom_sf"/>
</dbReference>
<keyword evidence="5 10" id="KW-0067">ATP-binding</keyword>
<evidence type="ECO:0000256" key="4">
    <source>
        <dbReference type="ARBA" id="ARBA00022806"/>
    </source>
</evidence>
<dbReference type="Proteomes" id="UP001596002">
    <property type="component" value="Unassembled WGS sequence"/>
</dbReference>
<evidence type="ECO:0000313" key="14">
    <source>
        <dbReference type="EMBL" id="MFC4768654.1"/>
    </source>
</evidence>
<evidence type="ECO:0000256" key="5">
    <source>
        <dbReference type="ARBA" id="ARBA00022840"/>
    </source>
</evidence>
<evidence type="ECO:0000256" key="2">
    <source>
        <dbReference type="ARBA" id="ARBA00022741"/>
    </source>
</evidence>
<keyword evidence="6 11" id="KW-0238">DNA-binding</keyword>
<dbReference type="PANTHER" id="PTHR11070">
    <property type="entry name" value="UVRD / RECB / PCRA DNA HELICASE FAMILY MEMBER"/>
    <property type="match status" value="1"/>
</dbReference>
<protein>
    <recommendedName>
        <fullName evidence="11">ATP-dependent DNA helicase</fullName>
        <ecNumber evidence="11">5.6.2.4</ecNumber>
    </recommendedName>
</protein>
<evidence type="ECO:0000256" key="9">
    <source>
        <dbReference type="ARBA" id="ARBA00048988"/>
    </source>
</evidence>
<dbReference type="CDD" id="cd18807">
    <property type="entry name" value="SF1_C_UvrD"/>
    <property type="match status" value="1"/>
</dbReference>
<reference evidence="15" key="1">
    <citation type="journal article" date="2019" name="Int. J. Syst. Evol. Microbiol.">
        <title>The Global Catalogue of Microorganisms (GCM) 10K type strain sequencing project: providing services to taxonomists for standard genome sequencing and annotation.</title>
        <authorList>
            <consortium name="The Broad Institute Genomics Platform"/>
            <consortium name="The Broad Institute Genome Sequencing Center for Infectious Disease"/>
            <person name="Wu L."/>
            <person name="Ma J."/>
        </authorList>
    </citation>
    <scope>NUCLEOTIDE SEQUENCE [LARGE SCALE GENOMIC DNA]</scope>
    <source>
        <strain evidence="15">WYCCWR 12678</strain>
    </source>
</reference>
<dbReference type="InterPro" id="IPR014017">
    <property type="entry name" value="DNA_helicase_UvrD-like_C"/>
</dbReference>
<evidence type="ECO:0000256" key="6">
    <source>
        <dbReference type="ARBA" id="ARBA00023125"/>
    </source>
</evidence>
<evidence type="ECO:0000256" key="3">
    <source>
        <dbReference type="ARBA" id="ARBA00022801"/>
    </source>
</evidence>
<evidence type="ECO:0000259" key="13">
    <source>
        <dbReference type="PROSITE" id="PS51217"/>
    </source>
</evidence>
<dbReference type="InterPro" id="IPR027417">
    <property type="entry name" value="P-loop_NTPase"/>
</dbReference>
<dbReference type="Gene3D" id="3.40.50.300">
    <property type="entry name" value="P-loop containing nucleotide triphosphate hydrolases"/>
    <property type="match status" value="2"/>
</dbReference>
<evidence type="ECO:0000256" key="11">
    <source>
        <dbReference type="RuleBase" id="RU364053"/>
    </source>
</evidence>
<dbReference type="Gene3D" id="1.10.486.10">
    <property type="entry name" value="PCRA, domain 4"/>
    <property type="match status" value="1"/>
</dbReference>
<feature type="domain" description="UvrD-like helicase ATP-binding" evidence="12">
    <location>
        <begin position="18"/>
        <end position="298"/>
    </location>
</feature>
<proteinExistence type="inferred from homology"/>
<evidence type="ECO:0000313" key="15">
    <source>
        <dbReference type="Proteomes" id="UP001596002"/>
    </source>
</evidence>
<organism evidence="14 15">
    <name type="scientific">Effusibacillus consociatus</name>
    <dbReference type="NCBI Taxonomy" id="1117041"/>
    <lineage>
        <taxon>Bacteria</taxon>
        <taxon>Bacillati</taxon>
        <taxon>Bacillota</taxon>
        <taxon>Bacilli</taxon>
        <taxon>Bacillales</taxon>
        <taxon>Alicyclobacillaceae</taxon>
        <taxon>Effusibacillus</taxon>
    </lineage>
</organism>
<dbReference type="NCBIfam" id="TIGR01073">
    <property type="entry name" value="pcrA"/>
    <property type="match status" value="1"/>
</dbReference>
<keyword evidence="3 10" id="KW-0378">Hydrolase</keyword>
<evidence type="ECO:0000259" key="12">
    <source>
        <dbReference type="PROSITE" id="PS51198"/>
    </source>
</evidence>